<reference evidence="2" key="1">
    <citation type="journal article" date="2021" name="Proc. Natl. Acad. Sci. U.S.A.">
        <title>A Catalog of Tens of Thousands of Viruses from Human Metagenomes Reveals Hidden Associations with Chronic Diseases.</title>
        <authorList>
            <person name="Tisza M.J."/>
            <person name="Buck C.B."/>
        </authorList>
    </citation>
    <scope>NUCLEOTIDE SEQUENCE</scope>
    <source>
        <strain evidence="2">CtmPp58</strain>
    </source>
</reference>
<dbReference type="GO" id="GO:0006508">
    <property type="term" value="P:proteolysis"/>
    <property type="evidence" value="ECO:0007669"/>
    <property type="project" value="InterPro"/>
</dbReference>
<feature type="compositionally biased region" description="Low complexity" evidence="1">
    <location>
        <begin position="398"/>
        <end position="433"/>
    </location>
</feature>
<evidence type="ECO:0000313" key="2">
    <source>
        <dbReference type="EMBL" id="DAD95085.1"/>
    </source>
</evidence>
<sequence>MFEKIKASDGNEYTKDAIFTDSAGERVGVIGQDTTPNLSASEMQYSVEAVVREVVIPAHNSLVDALNALTAASSMGAEDISGTASTVQEELGKRVLTGNVKYIRLNSDKVLETSNDGETWEATGSSGHIIIAPDGTVAPQRSRLKFANGTVTDDGSETIVTGLKGDTGPQGEKGDTGEQGPKGDQGLTGPVIVPSVDASGVMSFTIQDTAIAPQAVSVRGPQGPQGVQGEQGAQGTRGPQGLQGVQGIQGPKGETGEQGPAGATGATGATGPKGDKGDTGPKGDTGATGARGATGATGAQGPAGPAGPKGEQGDTGATGAPGGRGPEGPQGPIGPQGPVGPAGKDGTSLYIEDSYPTLAALKNAIPAGNDKMYYVQEDGECYIYSETANDWVSVGALQGPIGPQGPQGVQGPQGEVGPTGETGATGATGPKGAPGEKGADGAAATITVGTVTSGAAASVTNSGTTSAAVFDFVLPKGDKGEKGDTGATGPQGETGATGPAGATGATGPQGEQGIQGIQGPVGPQGEQGPAGVAGADGKSAYRTAVEAGYTGTETAFNAALADIPEHIASKANPHEVTKEQVGLSNVDNVKQAPYTHVSDKANPHGVTKAQVGLGNVDNTSDVNKPVSTAQQTAINACKVKKASVTLTAAGWTGAASPYAQTITLSGIAVNSKVDIQMDATVLGVILDSGTSALWIENNNGTLTAKAMGKKPNADMAVQVMITEIINGGGSISGNAIYAPSGGGGFVASATAPDTKLLWIDTANGGIIKYHNGTAWVAVGAAFS</sequence>
<dbReference type="PANTHER" id="PTHR37456">
    <property type="entry name" value="SI:CH211-266K2.1"/>
    <property type="match status" value="1"/>
</dbReference>
<feature type="region of interest" description="Disordered" evidence="1">
    <location>
        <begin position="155"/>
        <end position="191"/>
    </location>
</feature>
<dbReference type="PROSITE" id="PS00141">
    <property type="entry name" value="ASP_PROTEASE"/>
    <property type="match status" value="1"/>
</dbReference>
<feature type="compositionally biased region" description="Low complexity" evidence="1">
    <location>
        <begin position="220"/>
        <end position="234"/>
    </location>
</feature>
<dbReference type="Pfam" id="PF01391">
    <property type="entry name" value="Collagen"/>
    <property type="match status" value="4"/>
</dbReference>
<feature type="region of interest" description="Disordered" evidence="1">
    <location>
        <begin position="477"/>
        <end position="536"/>
    </location>
</feature>
<feature type="compositionally biased region" description="Low complexity" evidence="1">
    <location>
        <begin position="282"/>
        <end position="318"/>
    </location>
</feature>
<dbReference type="Gene3D" id="1.20.5.320">
    <property type="entry name" value="6-Phosphogluconate Dehydrogenase, domain 3"/>
    <property type="match status" value="2"/>
</dbReference>
<feature type="compositionally biased region" description="Low complexity" evidence="1">
    <location>
        <begin position="485"/>
        <end position="533"/>
    </location>
</feature>
<dbReference type="PANTHER" id="PTHR37456:SF6">
    <property type="entry name" value="COLLAGEN ALPHA-1(XXIII) CHAIN-LIKE ISOFORM X2"/>
    <property type="match status" value="1"/>
</dbReference>
<feature type="compositionally biased region" description="Low complexity" evidence="1">
    <location>
        <begin position="260"/>
        <end position="272"/>
    </location>
</feature>
<accession>A0A8S5NJV5</accession>
<feature type="region of interest" description="Disordered" evidence="1">
    <location>
        <begin position="398"/>
        <end position="440"/>
    </location>
</feature>
<name>A0A8S5NJV5_9CAUD</name>
<protein>
    <submittedName>
        <fullName evidence="2">Structural protein</fullName>
    </submittedName>
</protein>
<organism evidence="2">
    <name type="scientific">Podoviridae sp. ctmPp58</name>
    <dbReference type="NCBI Taxonomy" id="2826575"/>
    <lineage>
        <taxon>Viruses</taxon>
        <taxon>Duplodnaviria</taxon>
        <taxon>Heunggongvirae</taxon>
        <taxon>Uroviricota</taxon>
        <taxon>Caudoviricetes</taxon>
    </lineage>
</organism>
<dbReference type="GO" id="GO:0004190">
    <property type="term" value="F:aspartic-type endopeptidase activity"/>
    <property type="evidence" value="ECO:0007669"/>
    <property type="project" value="InterPro"/>
</dbReference>
<proteinExistence type="predicted"/>
<dbReference type="InterPro" id="IPR050938">
    <property type="entry name" value="Collagen_Structural_Proteins"/>
</dbReference>
<evidence type="ECO:0000256" key="1">
    <source>
        <dbReference type="SAM" id="MobiDB-lite"/>
    </source>
</evidence>
<dbReference type="InterPro" id="IPR001969">
    <property type="entry name" value="Aspartic_peptidase_AS"/>
</dbReference>
<feature type="region of interest" description="Disordered" evidence="1">
    <location>
        <begin position="217"/>
        <end position="348"/>
    </location>
</feature>
<feature type="compositionally biased region" description="Gly residues" evidence="1">
    <location>
        <begin position="319"/>
        <end position="328"/>
    </location>
</feature>
<dbReference type="EMBL" id="BK015190">
    <property type="protein sequence ID" value="DAD95085.1"/>
    <property type="molecule type" value="Genomic_DNA"/>
</dbReference>
<dbReference type="InterPro" id="IPR008160">
    <property type="entry name" value="Collagen"/>
</dbReference>